<name>A0AA86NH70_9EUKA</name>
<evidence type="ECO:0000256" key="1">
    <source>
        <dbReference type="SAM" id="Phobius"/>
    </source>
</evidence>
<reference evidence="2" key="1">
    <citation type="submission" date="2023-06" db="EMBL/GenBank/DDBJ databases">
        <authorList>
            <person name="Kurt Z."/>
        </authorList>
    </citation>
    <scope>NUCLEOTIDE SEQUENCE</scope>
</reference>
<evidence type="ECO:0000313" key="4">
    <source>
        <dbReference type="Proteomes" id="UP001642409"/>
    </source>
</evidence>
<keyword evidence="1" id="KW-0472">Membrane</keyword>
<dbReference type="Proteomes" id="UP001642409">
    <property type="component" value="Unassembled WGS sequence"/>
</dbReference>
<keyword evidence="4" id="KW-1185">Reference proteome</keyword>
<dbReference type="EMBL" id="CATOUU010000182">
    <property type="protein sequence ID" value="CAI9919625.1"/>
    <property type="molecule type" value="Genomic_DNA"/>
</dbReference>
<comment type="caution">
    <text evidence="2">The sequence shown here is derived from an EMBL/GenBank/DDBJ whole genome shotgun (WGS) entry which is preliminary data.</text>
</comment>
<accession>A0AA86NH70</accession>
<evidence type="ECO:0000313" key="3">
    <source>
        <dbReference type="EMBL" id="CAL6101258.1"/>
    </source>
</evidence>
<proteinExistence type="predicted"/>
<dbReference type="AlphaFoldDB" id="A0AA86NH70"/>
<evidence type="ECO:0000313" key="2">
    <source>
        <dbReference type="EMBL" id="CAI9919625.1"/>
    </source>
</evidence>
<feature type="transmembrane region" description="Helical" evidence="1">
    <location>
        <begin position="396"/>
        <end position="415"/>
    </location>
</feature>
<protein>
    <submittedName>
        <fullName evidence="2">Uncharacterized protein</fullName>
    </submittedName>
</protein>
<organism evidence="2">
    <name type="scientific">Hexamita inflata</name>
    <dbReference type="NCBI Taxonomy" id="28002"/>
    <lineage>
        <taxon>Eukaryota</taxon>
        <taxon>Metamonada</taxon>
        <taxon>Diplomonadida</taxon>
        <taxon>Hexamitidae</taxon>
        <taxon>Hexamitinae</taxon>
        <taxon>Hexamita</taxon>
    </lineage>
</organism>
<sequence length="673" mass="79139">MSSQLFKYQNFSDVQVNAILSNQNSTVVPFIVYDLLNRLDEIALFSQISYNLENLTQNTNIFEVQLGHISYDSQEITLKHYFAQQYCHYMSQQPEEWQNNITVKRLQLYKDIMSYYQLHYFTYSSGPNWREIMQEQLKAQPSGRTGKYRIGAINGKMAITKALVVSNKNLDHQTGVNGFLTVVLNKDFDLGIQEDYTLLDENARFIHGINDSKHIEGVRKILLDFGYLKRVRINITVNDYNDIYETDINFWDNALERANNDEFTLVISKDKTVFNNYLSSADFDSSELHQRTVIFNAASRYFFRGQIVVTQFGAMDALLVVYRDVVLNSDETIANYPLSEKELYYLNDDTTTNINKLDQLFQNLNARDIQQTFTFISKFPANYQFIQKFQYLRVEYITMCYIFSIPLIVYILFVVKNYFNQNTSVNQQYLQDQYFDIDEKISQSTRLYVEQHDNLCTYLYKNTLSKIPESYHHKELNIVRVLNKLAPTRFYVFPDDARTFNYQQIKLVLVNIHNPQYIMSHLHHIQLEHENLYLSFQLLISQQQYSLMLNQLKQRKSYLTSQQINIMGSKQVIYRISQRSFKVPQMRLYMSKEKNGSKIVSTVHSKVASRVTSNTLSFDSSISEDFNILDIIQTILIERELNLTPCQISSVYYVKTVESITLTEYIMMSINLE</sequence>
<keyword evidence="1" id="KW-0812">Transmembrane</keyword>
<keyword evidence="1" id="KW-1133">Transmembrane helix</keyword>
<gene>
    <name evidence="3" type="ORF">HINF_LOCUS71072</name>
    <name evidence="2" type="ORF">HINF_LOCUS7270</name>
</gene>
<reference evidence="3 4" key="2">
    <citation type="submission" date="2024-07" db="EMBL/GenBank/DDBJ databases">
        <authorList>
            <person name="Akdeniz Z."/>
        </authorList>
    </citation>
    <scope>NUCLEOTIDE SEQUENCE [LARGE SCALE GENOMIC DNA]</scope>
</reference>
<dbReference type="EMBL" id="CAXDID020000542">
    <property type="protein sequence ID" value="CAL6101258.1"/>
    <property type="molecule type" value="Genomic_DNA"/>
</dbReference>